<gene>
    <name evidence="2" type="ORF">BT96DRAFT_919607</name>
</gene>
<dbReference type="AlphaFoldDB" id="A0A6A4HR31"/>
<dbReference type="PANTHER" id="PTHR38248:SF2">
    <property type="entry name" value="FUNK1 11"/>
    <property type="match status" value="1"/>
</dbReference>
<dbReference type="SUPFAM" id="SSF56112">
    <property type="entry name" value="Protein kinase-like (PK-like)"/>
    <property type="match status" value="1"/>
</dbReference>
<dbReference type="InterPro" id="IPR000719">
    <property type="entry name" value="Prot_kinase_dom"/>
</dbReference>
<evidence type="ECO:0000259" key="1">
    <source>
        <dbReference type="PROSITE" id="PS50011"/>
    </source>
</evidence>
<sequence length="267" mass="30841">MFLSLRLQVDEYHPEAETYRKLHQANVPNVLDVIAFDDIKGELHSRFHVHYRIVLGQVGRPLKDFESTHQLTCAILDAVRTHQRAYEDAKILHRDVSAGNIIFYQGKGWLIDWELARWVDKDSGARARERTGTWQFLSIRILGNPTVFHEARDDLESFVYVLLWIAGRYASPDSSPEERAFYLEQFDYEPKGASLRKKRLIITGKASLKQSGVKPGVFYDLLADLIERLKEACNVDEAAQEAMLSYTWLVSTLTKKLENESLEKDQR</sequence>
<proteinExistence type="predicted"/>
<dbReference type="PANTHER" id="PTHR38248">
    <property type="entry name" value="FUNK1 6"/>
    <property type="match status" value="1"/>
</dbReference>
<evidence type="ECO:0000313" key="3">
    <source>
        <dbReference type="Proteomes" id="UP000799118"/>
    </source>
</evidence>
<dbReference type="InterPro" id="IPR011009">
    <property type="entry name" value="Kinase-like_dom_sf"/>
</dbReference>
<dbReference type="OrthoDB" id="2747778at2759"/>
<feature type="domain" description="Protein kinase" evidence="1">
    <location>
        <begin position="1"/>
        <end position="249"/>
    </location>
</feature>
<feature type="non-terminal residue" evidence="2">
    <location>
        <position position="1"/>
    </location>
</feature>
<dbReference type="Proteomes" id="UP000799118">
    <property type="component" value="Unassembled WGS sequence"/>
</dbReference>
<accession>A0A6A4HR31</accession>
<dbReference type="Gene3D" id="1.10.510.10">
    <property type="entry name" value="Transferase(Phosphotransferase) domain 1"/>
    <property type="match status" value="1"/>
</dbReference>
<dbReference type="Pfam" id="PF17667">
    <property type="entry name" value="Pkinase_fungal"/>
    <property type="match status" value="1"/>
</dbReference>
<organism evidence="2 3">
    <name type="scientific">Gymnopus androsaceus JB14</name>
    <dbReference type="NCBI Taxonomy" id="1447944"/>
    <lineage>
        <taxon>Eukaryota</taxon>
        <taxon>Fungi</taxon>
        <taxon>Dikarya</taxon>
        <taxon>Basidiomycota</taxon>
        <taxon>Agaricomycotina</taxon>
        <taxon>Agaricomycetes</taxon>
        <taxon>Agaricomycetidae</taxon>
        <taxon>Agaricales</taxon>
        <taxon>Marasmiineae</taxon>
        <taxon>Omphalotaceae</taxon>
        <taxon>Gymnopus</taxon>
    </lineage>
</organism>
<keyword evidence="3" id="KW-1185">Reference proteome</keyword>
<reference evidence="2" key="1">
    <citation type="journal article" date="2019" name="Environ. Microbiol.">
        <title>Fungal ecological strategies reflected in gene transcription - a case study of two litter decomposers.</title>
        <authorList>
            <person name="Barbi F."/>
            <person name="Kohler A."/>
            <person name="Barry K."/>
            <person name="Baskaran P."/>
            <person name="Daum C."/>
            <person name="Fauchery L."/>
            <person name="Ihrmark K."/>
            <person name="Kuo A."/>
            <person name="LaButti K."/>
            <person name="Lipzen A."/>
            <person name="Morin E."/>
            <person name="Grigoriev I.V."/>
            <person name="Henrissat B."/>
            <person name="Lindahl B."/>
            <person name="Martin F."/>
        </authorList>
    </citation>
    <scope>NUCLEOTIDE SEQUENCE</scope>
    <source>
        <strain evidence="2">JB14</strain>
    </source>
</reference>
<evidence type="ECO:0000313" key="2">
    <source>
        <dbReference type="EMBL" id="KAE9400210.1"/>
    </source>
</evidence>
<dbReference type="GO" id="GO:0004672">
    <property type="term" value="F:protein kinase activity"/>
    <property type="evidence" value="ECO:0007669"/>
    <property type="project" value="InterPro"/>
</dbReference>
<dbReference type="EMBL" id="ML769459">
    <property type="protein sequence ID" value="KAE9400210.1"/>
    <property type="molecule type" value="Genomic_DNA"/>
</dbReference>
<dbReference type="InterPro" id="IPR040976">
    <property type="entry name" value="Pkinase_fungal"/>
</dbReference>
<dbReference type="PROSITE" id="PS50011">
    <property type="entry name" value="PROTEIN_KINASE_DOM"/>
    <property type="match status" value="1"/>
</dbReference>
<name>A0A6A4HR31_9AGAR</name>
<dbReference type="GO" id="GO:0005524">
    <property type="term" value="F:ATP binding"/>
    <property type="evidence" value="ECO:0007669"/>
    <property type="project" value="InterPro"/>
</dbReference>
<protein>
    <recommendedName>
        <fullName evidence="1">Protein kinase domain-containing protein</fullName>
    </recommendedName>
</protein>